<gene>
    <name evidence="1" type="ORF">EZH22_26775</name>
</gene>
<evidence type="ECO:0000313" key="2">
    <source>
        <dbReference type="Proteomes" id="UP000596427"/>
    </source>
</evidence>
<dbReference type="AlphaFoldDB" id="A0A974PP17"/>
<organism evidence="1 2">
    <name type="scientific">Xanthobacter dioxanivorans</name>
    <dbReference type="NCBI Taxonomy" id="2528964"/>
    <lineage>
        <taxon>Bacteria</taxon>
        <taxon>Pseudomonadati</taxon>
        <taxon>Pseudomonadota</taxon>
        <taxon>Alphaproteobacteria</taxon>
        <taxon>Hyphomicrobiales</taxon>
        <taxon>Xanthobacteraceae</taxon>
        <taxon>Xanthobacter</taxon>
    </lineage>
</organism>
<evidence type="ECO:0000313" key="1">
    <source>
        <dbReference type="EMBL" id="QRG06500.1"/>
    </source>
</evidence>
<dbReference type="KEGG" id="xdi:EZH22_26775"/>
<sequence length="266" mass="28700">MPARPLRGGWNIWRLAVAVASQTRAETGEGPAAFFRAQHAAFGLTLDAHKGAADFLDRIWMQAFSSYEHNVAEQTKDLPPLACRKGCGTCCRIQVVATAPEVLMVARYVRAMAGGFRKVGIDLPARLAATADATAETAGTMFLGRECPFLAEGICVIYPVRPLACRGHVSFNEEACVSALEDEADEVPVSESHRTVRALVQGALQSALRDAGHAWSLYDLVGALKIALARVDAEAAFRAGEDVLHPAIIDHVSREEMARTFDKLKA</sequence>
<proteinExistence type="predicted"/>
<dbReference type="EMBL" id="CP063362">
    <property type="protein sequence ID" value="QRG06500.1"/>
    <property type="molecule type" value="Genomic_DNA"/>
</dbReference>
<protein>
    <submittedName>
        <fullName evidence="1">YkgJ family cysteine cluster protein</fullName>
    </submittedName>
</protein>
<dbReference type="Pfam" id="PF03692">
    <property type="entry name" value="CxxCxxCC"/>
    <property type="match status" value="1"/>
</dbReference>
<dbReference type="InterPro" id="IPR005358">
    <property type="entry name" value="Puta_zinc/iron-chelating_dom"/>
</dbReference>
<name>A0A974PP17_9HYPH</name>
<keyword evidence="2" id="KW-1185">Reference proteome</keyword>
<accession>A0A974PP17</accession>
<reference evidence="1 2" key="1">
    <citation type="submission" date="2020-10" db="EMBL/GenBank/DDBJ databases">
        <title>Degradation of 1,4-Dioxane by Xanthobacter sp. YN2, via a Novel Group-2 Soluble Di-Iron Monooxygenase.</title>
        <authorList>
            <person name="Ma F."/>
            <person name="Wang Y."/>
            <person name="Yang J."/>
            <person name="Guo H."/>
            <person name="Su D."/>
            <person name="Yu L."/>
        </authorList>
    </citation>
    <scope>NUCLEOTIDE SEQUENCE [LARGE SCALE GENOMIC DNA]</scope>
    <source>
        <strain evidence="1 2">YN2</strain>
    </source>
</reference>
<dbReference type="Proteomes" id="UP000596427">
    <property type="component" value="Chromosome"/>
</dbReference>